<sequence>MKNAVFDIHGIKVRMEYRKIKNMNLYVRPEQGEVLVTVPFRTPRERVERFLYEKEGWMRRHLERTRVTCEYPPVSEEQIEKMKRQVFGYAQKWETIMGVHASGWTLRDMKTRWGSCTVSTGRIRLNTRLVFCPEECLEYVIVHELCHLIEPSHNQRFKSCMTKFLPDWKERKKKLNGLHVDS</sequence>
<dbReference type="PANTHER" id="PTHR30399">
    <property type="entry name" value="UNCHARACTERIZED PROTEIN YGJP"/>
    <property type="match status" value="1"/>
</dbReference>
<gene>
    <name evidence="2" type="ORF">H7U36_09920</name>
</gene>
<evidence type="ECO:0000313" key="3">
    <source>
        <dbReference type="Proteomes" id="UP000716906"/>
    </source>
</evidence>
<evidence type="ECO:0000259" key="1">
    <source>
        <dbReference type="Pfam" id="PF01863"/>
    </source>
</evidence>
<dbReference type="Pfam" id="PF01863">
    <property type="entry name" value="YgjP-like"/>
    <property type="match status" value="2"/>
</dbReference>
<keyword evidence="3" id="KW-1185">Reference proteome</keyword>
<feature type="domain" description="YgjP-like metallopeptidase" evidence="1">
    <location>
        <begin position="80"/>
        <end position="176"/>
    </location>
</feature>
<organism evidence="2 3">
    <name type="scientific">Faecalicatena fissicatena</name>
    <dbReference type="NCBI Taxonomy" id="290055"/>
    <lineage>
        <taxon>Bacteria</taxon>
        <taxon>Bacillati</taxon>
        <taxon>Bacillota</taxon>
        <taxon>Clostridia</taxon>
        <taxon>Lachnospirales</taxon>
        <taxon>Lachnospiraceae</taxon>
        <taxon>Faecalicatena</taxon>
    </lineage>
</organism>
<dbReference type="InterPro" id="IPR053136">
    <property type="entry name" value="UTP_pyrophosphatase-like"/>
</dbReference>
<protein>
    <submittedName>
        <fullName evidence="2">M48 family metallopeptidase</fullName>
    </submittedName>
</protein>
<reference evidence="2 3" key="1">
    <citation type="journal article" date="2021" name="Sci. Rep.">
        <title>The distribution of antibiotic resistance genes in chicken gut microbiota commensals.</title>
        <authorList>
            <person name="Juricova H."/>
            <person name="Matiasovicova J."/>
            <person name="Kubasova T."/>
            <person name="Cejkova D."/>
            <person name="Rychlik I."/>
        </authorList>
    </citation>
    <scope>NUCLEOTIDE SEQUENCE [LARGE SCALE GENOMIC DNA]</scope>
    <source>
        <strain evidence="2 3">An773</strain>
    </source>
</reference>
<dbReference type="RefSeq" id="WP_191493627.1">
    <property type="nucleotide sequence ID" value="NZ_JACLYY010000009.1"/>
</dbReference>
<dbReference type="CDD" id="cd07344">
    <property type="entry name" value="M48_yhfN_like"/>
    <property type="match status" value="1"/>
</dbReference>
<accession>A0ABS2E9U5</accession>
<dbReference type="Proteomes" id="UP000716906">
    <property type="component" value="Unassembled WGS sequence"/>
</dbReference>
<feature type="domain" description="YgjP-like metallopeptidase" evidence="1">
    <location>
        <begin position="24"/>
        <end position="69"/>
    </location>
</feature>
<dbReference type="EMBL" id="JACLYY010000009">
    <property type="protein sequence ID" value="MBM6738409.1"/>
    <property type="molecule type" value="Genomic_DNA"/>
</dbReference>
<dbReference type="Gene3D" id="3.30.2010.10">
    <property type="entry name" value="Metalloproteases ('zincins'), catalytic domain"/>
    <property type="match status" value="1"/>
</dbReference>
<comment type="caution">
    <text evidence="2">The sequence shown here is derived from an EMBL/GenBank/DDBJ whole genome shotgun (WGS) entry which is preliminary data.</text>
</comment>
<dbReference type="InterPro" id="IPR002725">
    <property type="entry name" value="YgjP-like_metallopeptidase"/>
</dbReference>
<dbReference type="PANTHER" id="PTHR30399:SF1">
    <property type="entry name" value="UTP PYROPHOSPHATASE"/>
    <property type="match status" value="1"/>
</dbReference>
<name>A0ABS2E9U5_9FIRM</name>
<proteinExistence type="predicted"/>
<evidence type="ECO:0000313" key="2">
    <source>
        <dbReference type="EMBL" id="MBM6738409.1"/>
    </source>
</evidence>